<name>F0SB15_PSESL</name>
<reference evidence="1 2" key="1">
    <citation type="journal article" date="2011" name="Stand. Genomic Sci.">
        <title>Complete genome sequence of the gliding, heparinolytic Pedobacter saltans type strain (113).</title>
        <authorList>
            <person name="Liolios K."/>
            <person name="Sikorski J."/>
            <person name="Lu M."/>
            <person name="Nolan M."/>
            <person name="Lapidus A."/>
            <person name="Lucas S."/>
            <person name="Hammon N."/>
            <person name="Deshpande S."/>
            <person name="Cheng J.F."/>
            <person name="Tapia R."/>
            <person name="Han C."/>
            <person name="Goodwin L."/>
            <person name="Pitluck S."/>
            <person name="Huntemann M."/>
            <person name="Ivanova N."/>
            <person name="Pagani I."/>
            <person name="Mavromatis K."/>
            <person name="Ovchinikova G."/>
            <person name="Pati A."/>
            <person name="Chen A."/>
            <person name="Palaniappan K."/>
            <person name="Land M."/>
            <person name="Hauser L."/>
            <person name="Brambilla E.M."/>
            <person name="Kotsyurbenko O."/>
            <person name="Rohde M."/>
            <person name="Tindall B.J."/>
            <person name="Abt B."/>
            <person name="Goker M."/>
            <person name="Detter J.C."/>
            <person name="Woyke T."/>
            <person name="Bristow J."/>
            <person name="Eisen J.A."/>
            <person name="Markowitz V."/>
            <person name="Hugenholtz P."/>
            <person name="Klenk H.P."/>
            <person name="Kyrpides N.C."/>
        </authorList>
    </citation>
    <scope>NUCLEOTIDE SEQUENCE [LARGE SCALE GENOMIC DNA]</scope>
    <source>
        <strain evidence="2">ATCC 51119 / DSM 12145 / JCM 21818 / LMG 10337 / NBRC 100064 / NCIMB 13643</strain>
    </source>
</reference>
<keyword evidence="2" id="KW-1185">Reference proteome</keyword>
<reference evidence="2" key="2">
    <citation type="submission" date="2011-02" db="EMBL/GenBank/DDBJ databases">
        <title>The complete genome of Pedobacter saltans DSM 12145.</title>
        <authorList>
            <consortium name="US DOE Joint Genome Institute (JGI-PGF)"/>
            <person name="Lucas S."/>
            <person name="Copeland A."/>
            <person name="Lapidus A."/>
            <person name="Bruce D."/>
            <person name="Goodwin L."/>
            <person name="Pitluck S."/>
            <person name="Kyrpides N."/>
            <person name="Mavromatis K."/>
            <person name="Pagani I."/>
            <person name="Ivanova N."/>
            <person name="Ovchinnikova G."/>
            <person name="Lu M."/>
            <person name="Detter J.C."/>
            <person name="Han C."/>
            <person name="Land M."/>
            <person name="Hauser L."/>
            <person name="Markowitz V."/>
            <person name="Cheng J.-F."/>
            <person name="Hugenholtz P."/>
            <person name="Woyke T."/>
            <person name="Wu D."/>
            <person name="Tindall B."/>
            <person name="Pomrenke H.G."/>
            <person name="Brambilla E."/>
            <person name="Klenk H.-P."/>
            <person name="Eisen J.A."/>
        </authorList>
    </citation>
    <scope>NUCLEOTIDE SEQUENCE [LARGE SCALE GENOMIC DNA]</scope>
    <source>
        <strain evidence="2">ATCC 51119 / DSM 12145 / JCM 21818 / LMG 10337 / NBRC 100064 / NCIMB 13643</strain>
    </source>
</reference>
<dbReference type="Proteomes" id="UP000000310">
    <property type="component" value="Chromosome"/>
</dbReference>
<protein>
    <recommendedName>
        <fullName evidence="3">DUF2851 domain-containing protein</fullName>
    </recommendedName>
</protein>
<evidence type="ECO:0008006" key="3">
    <source>
        <dbReference type="Google" id="ProtNLM"/>
    </source>
</evidence>
<sequence length="429" mass="50589">MFSDESILHYIWKCKLFPVKDLRLKSGESLKIIRVGQQNDDAGPDFYESRIRIGKTLWAGSVEIHINASDWIKHHHQKDKAYDNVILHVVWNDDKKIFRTDGTLVPALELKSLINKDILEKIERLKDNNSSIPCKKEIHKVDKFTYRNWLDRVLVERLDYKIAHIKRLFDGNKGSWEDTFHILLARNFGFKINQQPFEMLARNLPQRLFGHHKSNLRQIEALVFGVAGFLDKEFIDTYPDSLKKEFEFLKRKYRLTTLDKFIWKFSKTRPDNFPTIRLAQFAALIHRSSHLFSKLLESREIDDYKAFFSNLEINNYWFYNYDFEKERKRETLVKIGAGSVDNLLINSIVPMLFFYGNYMQRDLFKSRALNILEKLKAEENSPVNNFRKLGLEIVSAADSQGILHLKNFYCNQKKCLNCAIGAKILNLKR</sequence>
<dbReference type="HOGENOM" id="CLU_044582_0_0_10"/>
<dbReference type="eggNOG" id="ENOG502Z7XW">
    <property type="taxonomic scope" value="Bacteria"/>
</dbReference>
<dbReference type="KEGG" id="psn:Pedsa_2098"/>
<dbReference type="OrthoDB" id="1005072at2"/>
<dbReference type="Pfam" id="PF11013">
    <property type="entry name" value="DUF2851"/>
    <property type="match status" value="1"/>
</dbReference>
<accession>F0SB15</accession>
<dbReference type="RefSeq" id="WP_013633137.1">
    <property type="nucleotide sequence ID" value="NC_015177.1"/>
</dbReference>
<dbReference type="InterPro" id="IPR021272">
    <property type="entry name" value="DUF2851"/>
</dbReference>
<evidence type="ECO:0000313" key="1">
    <source>
        <dbReference type="EMBL" id="ADY52650.1"/>
    </source>
</evidence>
<organism evidence="1 2">
    <name type="scientific">Pseudopedobacter saltans (strain ATCC 51119 / DSM 12145 / JCM 21818 / CCUG 39354 / LMG 10337 / NBRC 100064 / NCIMB 13643)</name>
    <name type="common">Pedobacter saltans</name>
    <dbReference type="NCBI Taxonomy" id="762903"/>
    <lineage>
        <taxon>Bacteria</taxon>
        <taxon>Pseudomonadati</taxon>
        <taxon>Bacteroidota</taxon>
        <taxon>Sphingobacteriia</taxon>
        <taxon>Sphingobacteriales</taxon>
        <taxon>Sphingobacteriaceae</taxon>
        <taxon>Pseudopedobacter</taxon>
    </lineage>
</organism>
<dbReference type="AlphaFoldDB" id="F0SB15"/>
<gene>
    <name evidence="1" type="ordered locus">Pedsa_2098</name>
</gene>
<evidence type="ECO:0000313" key="2">
    <source>
        <dbReference type="Proteomes" id="UP000000310"/>
    </source>
</evidence>
<dbReference type="STRING" id="762903.Pedsa_2098"/>
<dbReference type="EMBL" id="CP002545">
    <property type="protein sequence ID" value="ADY52650.1"/>
    <property type="molecule type" value="Genomic_DNA"/>
</dbReference>
<proteinExistence type="predicted"/>